<protein>
    <recommendedName>
        <fullName evidence="5">Signal transduction histidine kinase subgroup 3 dimerisation and phosphoacceptor domain-containing protein</fullName>
    </recommendedName>
</protein>
<keyword evidence="4" id="KW-0812">Transmembrane</keyword>
<dbReference type="RefSeq" id="WP_171100980.1">
    <property type="nucleotide sequence ID" value="NZ_CP053084.1"/>
</dbReference>
<name>A0ABX6N9Q9_9BURK</name>
<gene>
    <name evidence="6" type="ORF">HKT17_14310</name>
</gene>
<evidence type="ECO:0000256" key="3">
    <source>
        <dbReference type="ARBA" id="ARBA00023012"/>
    </source>
</evidence>
<evidence type="ECO:0000256" key="4">
    <source>
        <dbReference type="SAM" id="Phobius"/>
    </source>
</evidence>
<evidence type="ECO:0000313" key="7">
    <source>
        <dbReference type="Proteomes" id="UP000501130"/>
    </source>
</evidence>
<evidence type="ECO:0000313" key="6">
    <source>
        <dbReference type="EMBL" id="QJR30788.1"/>
    </source>
</evidence>
<keyword evidence="4" id="KW-0472">Membrane</keyword>
<sequence length="447" mass="49540">MNLKRYLLVRMITLGLLCWVLISAYVVLRTANEVDDALASDATRLHEMVEYSMYKRQINPEIEGSPVLVGSQYGLLLAPYCIRYEGWNGQVRQEGCEQLVRHPVEAQLMRLLGVQIEAQPRPVGLWGQPFGELTITADPQLVLAKFWNTLRDLLLLSTLIVASLAALTYVVIGRALQPAATLVEKIDSIAISEDSPPPAQLPDVQPREFGRIAQGVNRLNERLWRLTQTRRNLMMKLLNVQEDERRELAHLVHADLGQSLSLIAVNCAQLRAQLKGGDTEVQEKLEEIELQIEGAFERMRAVLVNKCPPVLEGADLGMAIQDLCTRWEINAGSGWTVNLSLEPAALNSLDQDRALCVYRTVEECLANVRRHAAPGAPVNVGLGLQAGVLELCVENCLPQPVETQVPSGGMGLNLLAERVRVHGGVFKAQVEENRFVVSARFQQKGTS</sequence>
<dbReference type="Pfam" id="PF07730">
    <property type="entry name" value="HisKA_3"/>
    <property type="match status" value="1"/>
</dbReference>
<reference evidence="6 7" key="1">
    <citation type="submission" date="2020-05" db="EMBL/GenBank/DDBJ databases">
        <title>Compete genome of Limnobacter sp. SAORIC-580.</title>
        <authorList>
            <person name="Song J."/>
            <person name="Cho J.-C."/>
        </authorList>
    </citation>
    <scope>NUCLEOTIDE SEQUENCE [LARGE SCALE GENOMIC DNA]</scope>
    <source>
        <strain evidence="6 7">SAORIC-580</strain>
    </source>
</reference>
<keyword evidence="3" id="KW-0902">Two-component regulatory system</keyword>
<evidence type="ECO:0000256" key="1">
    <source>
        <dbReference type="ARBA" id="ARBA00022679"/>
    </source>
</evidence>
<dbReference type="Gene3D" id="3.30.565.10">
    <property type="entry name" value="Histidine kinase-like ATPase, C-terminal domain"/>
    <property type="match status" value="1"/>
</dbReference>
<feature type="transmembrane region" description="Helical" evidence="4">
    <location>
        <begin position="7"/>
        <end position="28"/>
    </location>
</feature>
<dbReference type="InterPro" id="IPR050482">
    <property type="entry name" value="Sensor_HK_TwoCompSys"/>
</dbReference>
<dbReference type="Gene3D" id="1.20.5.1930">
    <property type="match status" value="1"/>
</dbReference>
<keyword evidence="2" id="KW-0418">Kinase</keyword>
<evidence type="ECO:0000259" key="5">
    <source>
        <dbReference type="Pfam" id="PF07730"/>
    </source>
</evidence>
<proteinExistence type="predicted"/>
<keyword evidence="7" id="KW-1185">Reference proteome</keyword>
<keyword evidence="4" id="KW-1133">Transmembrane helix</keyword>
<evidence type="ECO:0000256" key="2">
    <source>
        <dbReference type="ARBA" id="ARBA00022777"/>
    </source>
</evidence>
<dbReference type="PANTHER" id="PTHR24421">
    <property type="entry name" value="NITRATE/NITRITE SENSOR PROTEIN NARX-RELATED"/>
    <property type="match status" value="1"/>
</dbReference>
<dbReference type="InterPro" id="IPR011712">
    <property type="entry name" value="Sig_transdc_His_kin_sub3_dim/P"/>
</dbReference>
<keyword evidence="1" id="KW-0808">Transferase</keyword>
<dbReference type="PANTHER" id="PTHR24421:SF58">
    <property type="entry name" value="SIGNAL TRANSDUCTION HISTIDINE-PROTEIN KINASE_PHOSPHATASE UHPB"/>
    <property type="match status" value="1"/>
</dbReference>
<feature type="transmembrane region" description="Helical" evidence="4">
    <location>
        <begin position="153"/>
        <end position="172"/>
    </location>
</feature>
<dbReference type="Proteomes" id="UP000501130">
    <property type="component" value="Chromosome"/>
</dbReference>
<feature type="domain" description="Signal transduction histidine kinase subgroup 3 dimerisation and phosphoacceptor" evidence="5">
    <location>
        <begin position="244"/>
        <end position="305"/>
    </location>
</feature>
<dbReference type="EMBL" id="CP053084">
    <property type="protein sequence ID" value="QJR30788.1"/>
    <property type="molecule type" value="Genomic_DNA"/>
</dbReference>
<dbReference type="InterPro" id="IPR036890">
    <property type="entry name" value="HATPase_C_sf"/>
</dbReference>
<accession>A0ABX6N9Q9</accession>
<organism evidence="6 7">
    <name type="scientific">Limnobacter profundi</name>
    <dbReference type="NCBI Taxonomy" id="2732163"/>
    <lineage>
        <taxon>Bacteria</taxon>
        <taxon>Pseudomonadati</taxon>
        <taxon>Pseudomonadota</taxon>
        <taxon>Betaproteobacteria</taxon>
        <taxon>Burkholderiales</taxon>
        <taxon>Burkholderiaceae</taxon>
        <taxon>Limnobacter</taxon>
    </lineage>
</organism>